<sequence length="166" mass="16840">MTGRTPPHRIPRPRRAPGPRRWAAPELLRSGRERGPTAPEPAGERGASTVAMVGIIAVIGVLLAAVCLLGHVALCTHRAATAADLAALAAADTARGLRPGVACDEAARTARENRARMVSCAPAPEDPEIMDVRVAVDLAVGARLLGPAYGVARAGPPPSGSAGSGS</sequence>
<evidence type="ECO:0000256" key="2">
    <source>
        <dbReference type="SAM" id="Phobius"/>
    </source>
</evidence>
<keyword evidence="2" id="KW-1133">Transmembrane helix</keyword>
<feature type="transmembrane region" description="Helical" evidence="2">
    <location>
        <begin position="50"/>
        <end position="74"/>
    </location>
</feature>
<evidence type="ECO:0000313" key="5">
    <source>
        <dbReference type="Proteomes" id="UP000594975"/>
    </source>
</evidence>
<evidence type="ECO:0000259" key="3">
    <source>
        <dbReference type="Pfam" id="PF13400"/>
    </source>
</evidence>
<evidence type="ECO:0000313" key="4">
    <source>
        <dbReference type="EMBL" id="QPT53996.1"/>
    </source>
</evidence>
<dbReference type="AlphaFoldDB" id="A0A7T3CGY3"/>
<dbReference type="RefSeq" id="WP_129357724.1">
    <property type="nucleotide sequence ID" value="NZ_CP065738.1"/>
</dbReference>
<organism evidence="4 5">
    <name type="scientific">Rothia kristinae</name>
    <dbReference type="NCBI Taxonomy" id="37923"/>
    <lineage>
        <taxon>Bacteria</taxon>
        <taxon>Bacillati</taxon>
        <taxon>Actinomycetota</taxon>
        <taxon>Actinomycetes</taxon>
        <taxon>Micrococcales</taxon>
        <taxon>Micrococcaceae</taxon>
        <taxon>Rothia</taxon>
    </lineage>
</organism>
<reference evidence="4 5" key="1">
    <citation type="submission" date="2020-12" db="EMBL/GenBank/DDBJ databases">
        <title>FDA dAtabase for Regulatory Grade micrObial Sequences (FDA-ARGOS): Supporting development and validation of Infectious Disease Dx tests.</title>
        <authorList>
            <person name="Sproer C."/>
            <person name="Gronow S."/>
            <person name="Severitt S."/>
            <person name="Schroder I."/>
            <person name="Tallon L."/>
            <person name="Sadzewicz L."/>
            <person name="Zhao X."/>
            <person name="Boylan J."/>
            <person name="Ott S."/>
            <person name="Bowen H."/>
            <person name="Vavikolanu K."/>
            <person name="Mehta A."/>
            <person name="Aluvathingal J."/>
            <person name="Nadendla S."/>
            <person name="Lowell S."/>
            <person name="Myers T."/>
            <person name="Yan Y."/>
            <person name="Sichtig H."/>
        </authorList>
    </citation>
    <scope>NUCLEOTIDE SEQUENCE [LARGE SCALE GENOMIC DNA]</scope>
    <source>
        <strain evidence="4 5">FDAARGOS_864</strain>
    </source>
</reference>
<dbReference type="Pfam" id="PF13400">
    <property type="entry name" value="Tad"/>
    <property type="match status" value="1"/>
</dbReference>
<feature type="region of interest" description="Disordered" evidence="1">
    <location>
        <begin position="1"/>
        <end position="45"/>
    </location>
</feature>
<dbReference type="NCBIfam" id="TIGR03816">
    <property type="entry name" value="tadE_like_DECH"/>
    <property type="match status" value="1"/>
</dbReference>
<gene>
    <name evidence="4" type="ORF">I6G21_01950</name>
</gene>
<dbReference type="EMBL" id="CP065738">
    <property type="protein sequence ID" value="QPT53996.1"/>
    <property type="molecule type" value="Genomic_DNA"/>
</dbReference>
<accession>A0A7T3CGY3</accession>
<dbReference type="InterPro" id="IPR028087">
    <property type="entry name" value="Tad_N"/>
</dbReference>
<keyword evidence="2" id="KW-0812">Transmembrane</keyword>
<dbReference type="Proteomes" id="UP000594975">
    <property type="component" value="Chromosome"/>
</dbReference>
<dbReference type="GeneID" id="61262118"/>
<evidence type="ECO:0000256" key="1">
    <source>
        <dbReference type="SAM" id="MobiDB-lite"/>
    </source>
</evidence>
<dbReference type="KEGG" id="rkr:I6G21_01950"/>
<keyword evidence="2" id="KW-0472">Membrane</keyword>
<feature type="compositionally biased region" description="Basic residues" evidence="1">
    <location>
        <begin position="1"/>
        <end position="18"/>
    </location>
</feature>
<name>A0A7T3CGY3_9MICC</name>
<proteinExistence type="predicted"/>
<dbReference type="InterPro" id="IPR021202">
    <property type="entry name" value="Rv3654c-like"/>
</dbReference>
<protein>
    <submittedName>
        <fullName evidence="4">Flp pilus-assembly TadE/G-like family protein</fullName>
    </submittedName>
</protein>
<feature type="domain" description="Putative Flp pilus-assembly TadG-like N-terminal" evidence="3">
    <location>
        <begin position="46"/>
        <end position="92"/>
    </location>
</feature>